<comment type="caution">
    <text evidence="8">The sequence shown here is derived from an EMBL/GenBank/DDBJ whole genome shotgun (WGS) entry which is preliminary data.</text>
</comment>
<proteinExistence type="inferred from homology"/>
<dbReference type="Gene3D" id="3.40.30.10">
    <property type="entry name" value="Glutaredoxin"/>
    <property type="match status" value="1"/>
</dbReference>
<evidence type="ECO:0000313" key="9">
    <source>
        <dbReference type="Proteomes" id="UP000663881"/>
    </source>
</evidence>
<dbReference type="GO" id="GO:0006457">
    <property type="term" value="P:protein folding"/>
    <property type="evidence" value="ECO:0007669"/>
    <property type="project" value="TreeGrafter"/>
</dbReference>
<evidence type="ECO:0000256" key="7">
    <source>
        <dbReference type="ARBA" id="ARBA00023284"/>
    </source>
</evidence>
<evidence type="ECO:0000313" key="8">
    <source>
        <dbReference type="EMBL" id="CAF4420632.1"/>
    </source>
</evidence>
<dbReference type="PANTHER" id="PTHR18929:SF132">
    <property type="entry name" value="PROTEIN DISULFIDE-ISOMERASE A3"/>
    <property type="match status" value="1"/>
</dbReference>
<dbReference type="AlphaFoldDB" id="A0A820QKG4"/>
<comment type="catalytic activity">
    <reaction evidence="1">
        <text>Catalyzes the rearrangement of -S-S- bonds in proteins.</text>
        <dbReference type="EC" id="5.3.4.1"/>
    </reaction>
</comment>
<protein>
    <recommendedName>
        <fullName evidence="4">protein disulfide-isomerase</fullName>
        <ecNumber evidence="4">5.3.4.1</ecNumber>
    </recommendedName>
</protein>
<dbReference type="GO" id="GO:0034976">
    <property type="term" value="P:response to endoplasmic reticulum stress"/>
    <property type="evidence" value="ECO:0007669"/>
    <property type="project" value="TreeGrafter"/>
</dbReference>
<dbReference type="GO" id="GO:0005788">
    <property type="term" value="C:endoplasmic reticulum lumen"/>
    <property type="evidence" value="ECO:0007669"/>
    <property type="project" value="UniProtKB-SubCell"/>
</dbReference>
<dbReference type="EMBL" id="CAJOAY010030649">
    <property type="protein sequence ID" value="CAF4420632.1"/>
    <property type="molecule type" value="Genomic_DNA"/>
</dbReference>
<dbReference type="EC" id="5.3.4.1" evidence="4"/>
<evidence type="ECO:0000256" key="2">
    <source>
        <dbReference type="ARBA" id="ARBA00004319"/>
    </source>
</evidence>
<dbReference type="GO" id="GO:0003756">
    <property type="term" value="F:protein disulfide isomerase activity"/>
    <property type="evidence" value="ECO:0007669"/>
    <property type="project" value="UniProtKB-EC"/>
</dbReference>
<feature type="non-terminal residue" evidence="8">
    <location>
        <position position="1"/>
    </location>
</feature>
<dbReference type="Proteomes" id="UP000663881">
    <property type="component" value="Unassembled WGS sequence"/>
</dbReference>
<keyword evidence="6" id="KW-0413">Isomerase</keyword>
<dbReference type="SUPFAM" id="SSF52833">
    <property type="entry name" value="Thioredoxin-like"/>
    <property type="match status" value="1"/>
</dbReference>
<dbReference type="InterPro" id="IPR036249">
    <property type="entry name" value="Thioredoxin-like_sf"/>
</dbReference>
<accession>A0A820QKG4</accession>
<keyword evidence="5" id="KW-0256">Endoplasmic reticulum</keyword>
<dbReference type="Pfam" id="PF13848">
    <property type="entry name" value="Thioredoxin_6"/>
    <property type="match status" value="1"/>
</dbReference>
<evidence type="ECO:0000256" key="4">
    <source>
        <dbReference type="ARBA" id="ARBA00012723"/>
    </source>
</evidence>
<organism evidence="8 9">
    <name type="scientific">Adineta steineri</name>
    <dbReference type="NCBI Taxonomy" id="433720"/>
    <lineage>
        <taxon>Eukaryota</taxon>
        <taxon>Metazoa</taxon>
        <taxon>Spiralia</taxon>
        <taxon>Gnathifera</taxon>
        <taxon>Rotifera</taxon>
        <taxon>Eurotatoria</taxon>
        <taxon>Bdelloidea</taxon>
        <taxon>Adinetida</taxon>
        <taxon>Adinetidae</taxon>
        <taxon>Adineta</taxon>
    </lineage>
</organism>
<comment type="similarity">
    <text evidence="3">Belongs to the protein disulfide isomerase family.</text>
</comment>
<sequence>PTLFVYRKGGKRIRYDGEQTEHGIVSTMKELLSLPSREIRNMNDYKNLFRKNDQPVIIGIFQNDQDHLYQLFIDYAYTKRKVFQFGHTFDKFSVFDDVQSPAIVLQHHSDVRSKYEKEKFIFNKHNANENDFELFIEQYQIPLVGILTEENQRNIYLSRRPICVIMY</sequence>
<name>A0A820QKG4_9BILA</name>
<evidence type="ECO:0000256" key="1">
    <source>
        <dbReference type="ARBA" id="ARBA00001182"/>
    </source>
</evidence>
<evidence type="ECO:0000256" key="5">
    <source>
        <dbReference type="ARBA" id="ARBA00022824"/>
    </source>
</evidence>
<evidence type="ECO:0000256" key="6">
    <source>
        <dbReference type="ARBA" id="ARBA00023235"/>
    </source>
</evidence>
<reference evidence="8" key="1">
    <citation type="submission" date="2021-02" db="EMBL/GenBank/DDBJ databases">
        <authorList>
            <person name="Nowell W R."/>
        </authorList>
    </citation>
    <scope>NUCLEOTIDE SEQUENCE</scope>
</reference>
<feature type="non-terminal residue" evidence="8">
    <location>
        <position position="167"/>
    </location>
</feature>
<evidence type="ECO:0000256" key="3">
    <source>
        <dbReference type="ARBA" id="ARBA00006347"/>
    </source>
</evidence>
<keyword evidence="7" id="KW-0676">Redox-active center</keyword>
<comment type="subcellular location">
    <subcellularLocation>
        <location evidence="2">Endoplasmic reticulum lumen</location>
    </subcellularLocation>
</comment>
<gene>
    <name evidence="8" type="ORF">OKA104_LOCUS52501</name>
</gene>
<dbReference type="PANTHER" id="PTHR18929">
    <property type="entry name" value="PROTEIN DISULFIDE ISOMERASE"/>
    <property type="match status" value="1"/>
</dbReference>